<dbReference type="PANTHER" id="PTHR48050">
    <property type="entry name" value="STEROL 3-BETA-GLUCOSYLTRANSFERASE"/>
    <property type="match status" value="1"/>
</dbReference>
<dbReference type="EMBL" id="CP015378">
    <property type="protein sequence ID" value="ANC77366.1"/>
    <property type="molecule type" value="Genomic_DNA"/>
</dbReference>
<protein>
    <submittedName>
        <fullName evidence="3">Uncharacterized protein</fullName>
    </submittedName>
</protein>
<dbReference type="FunFam" id="3.40.50.2000:FF:000009">
    <property type="entry name" value="Sterol 3-beta-glucosyltransferase UGT80A2"/>
    <property type="match status" value="1"/>
</dbReference>
<dbReference type="GO" id="GO:0016758">
    <property type="term" value="F:hexosyltransferase activity"/>
    <property type="evidence" value="ECO:0007669"/>
    <property type="project" value="InterPro"/>
</dbReference>
<organism evidence="3 4">
    <name type="scientific">Fictibacillus phosphorivorans</name>
    <dbReference type="NCBI Taxonomy" id="1221500"/>
    <lineage>
        <taxon>Bacteria</taxon>
        <taxon>Bacillati</taxon>
        <taxon>Bacillota</taxon>
        <taxon>Bacilli</taxon>
        <taxon>Bacillales</taxon>
        <taxon>Fictibacillaceae</taxon>
        <taxon>Fictibacillus</taxon>
    </lineage>
</organism>
<dbReference type="GO" id="GO:0033072">
    <property type="term" value="P:vancomycin biosynthetic process"/>
    <property type="evidence" value="ECO:0007669"/>
    <property type="project" value="UniProtKB-ARBA"/>
</dbReference>
<dbReference type="Pfam" id="PF03033">
    <property type="entry name" value="Glyco_transf_28"/>
    <property type="match status" value="1"/>
</dbReference>
<dbReference type="Pfam" id="PF06722">
    <property type="entry name" value="EryCIII-like_C"/>
    <property type="match status" value="1"/>
</dbReference>
<dbReference type="Proteomes" id="UP000076623">
    <property type="component" value="Chromosome"/>
</dbReference>
<dbReference type="GO" id="GO:0008194">
    <property type="term" value="F:UDP-glycosyltransferase activity"/>
    <property type="evidence" value="ECO:0007669"/>
    <property type="project" value="InterPro"/>
</dbReference>
<dbReference type="SUPFAM" id="SSF53756">
    <property type="entry name" value="UDP-Glycosyltransferase/glycogen phosphorylase"/>
    <property type="match status" value="1"/>
</dbReference>
<keyword evidence="4" id="KW-1185">Reference proteome</keyword>
<dbReference type="GO" id="GO:0005975">
    <property type="term" value="P:carbohydrate metabolic process"/>
    <property type="evidence" value="ECO:0007669"/>
    <property type="project" value="InterPro"/>
</dbReference>
<evidence type="ECO:0000259" key="1">
    <source>
        <dbReference type="Pfam" id="PF03033"/>
    </source>
</evidence>
<dbReference type="PANTHER" id="PTHR48050:SF13">
    <property type="entry name" value="STEROL 3-BETA-GLUCOSYLTRANSFERASE UGT80A2"/>
    <property type="match status" value="1"/>
</dbReference>
<dbReference type="KEGG" id="fpn:ABE65_011365"/>
<gene>
    <name evidence="3" type="ORF">ABE65_011365</name>
</gene>
<dbReference type="InterPro" id="IPR050426">
    <property type="entry name" value="Glycosyltransferase_28"/>
</dbReference>
<dbReference type="InterPro" id="IPR002213">
    <property type="entry name" value="UDP_glucos_trans"/>
</dbReference>
<dbReference type="Gene3D" id="3.40.50.2000">
    <property type="entry name" value="Glycogen Phosphorylase B"/>
    <property type="match status" value="2"/>
</dbReference>
<evidence type="ECO:0000313" key="3">
    <source>
        <dbReference type="EMBL" id="ANC77366.1"/>
    </source>
</evidence>
<evidence type="ECO:0000313" key="4">
    <source>
        <dbReference type="Proteomes" id="UP000076623"/>
    </source>
</evidence>
<dbReference type="RefSeq" id="WP_066394881.1">
    <property type="nucleotide sequence ID" value="NZ_CP015378.1"/>
</dbReference>
<name>A0A160IN12_9BACL</name>
<feature type="domain" description="Glycosyltransferase family 28 N-terminal" evidence="1">
    <location>
        <begin position="3"/>
        <end position="143"/>
    </location>
</feature>
<dbReference type="InterPro" id="IPR004276">
    <property type="entry name" value="GlycoTrans_28_N"/>
</dbReference>
<proteinExistence type="predicted"/>
<feature type="domain" description="Erythromycin biosynthesis protein CIII-like C-terminal" evidence="2">
    <location>
        <begin position="299"/>
        <end position="394"/>
    </location>
</feature>
<dbReference type="InterPro" id="IPR010610">
    <property type="entry name" value="EryCIII-like_C"/>
</dbReference>
<dbReference type="CDD" id="cd03784">
    <property type="entry name" value="GT1_Gtf-like"/>
    <property type="match status" value="1"/>
</dbReference>
<accession>A0A160IN12</accession>
<reference evidence="3 4" key="1">
    <citation type="submission" date="2016-04" db="EMBL/GenBank/DDBJ databases">
        <title>Complete genome sequence of Fictibacillus phosphorivorans G25-29, a strain toxic to nematodes.</title>
        <authorList>
            <person name="Zheng Z."/>
        </authorList>
    </citation>
    <scope>NUCLEOTIDE SEQUENCE [LARGE SCALE GENOMIC DNA]</scope>
    <source>
        <strain evidence="3 4">G25-29</strain>
    </source>
</reference>
<dbReference type="AlphaFoldDB" id="A0A160IN12"/>
<sequence length="423" mass="47788">MKISLLTTGTRGDTQPYIALGVELKKLGHSVKLAGFENYRQLVEHHHLEFHPIKGDLEKVMKEMADASIESDGPLKFFTSFKKMKPIIKDKQLGMQRDLFEACEGADAIIYHPGAAIGHFAGAHFGVPTVLATPFPMAATKEYPALIFYRTRWGRVTNFLSHKVFEFGFWRTVKGSIADFWKDRFGTLPPNFKNPYNEFGKGEHASIVSLSPHVFPVSHTHTKCYGYWFLEEDMKEWEPPRELVAFIKEGPPPIYIGFGSILEENPEQTIELVSEALKNSGQRGIVNLPVDLRNIHKYENMYFVRNVPHTWLFPKLAGVVHHGGAGTSAVTFRSGIPSVVIPHGNDQFAWGKRSEELGVGAPPIPRKELTVNRLTEGINHMLSSAKIERAHQLEDKIKKEHGARDAARFIEDFIKKNTLHKKD</sequence>
<dbReference type="STRING" id="1221500.ABE65_011365"/>
<evidence type="ECO:0000259" key="2">
    <source>
        <dbReference type="Pfam" id="PF06722"/>
    </source>
</evidence>